<name>A0AAV6TR63_9ARAC</name>
<dbReference type="AlphaFoldDB" id="A0AAV6TR63"/>
<evidence type="ECO:0000313" key="2">
    <source>
        <dbReference type="Proteomes" id="UP000827092"/>
    </source>
</evidence>
<comment type="caution">
    <text evidence="1">The sequence shown here is derived from an EMBL/GenBank/DDBJ whole genome shotgun (WGS) entry which is preliminary data.</text>
</comment>
<evidence type="ECO:0000313" key="1">
    <source>
        <dbReference type="EMBL" id="KAG8174002.1"/>
    </source>
</evidence>
<feature type="non-terminal residue" evidence="1">
    <location>
        <position position="1"/>
    </location>
</feature>
<proteinExistence type="predicted"/>
<protein>
    <submittedName>
        <fullName evidence="1">Uncharacterized protein</fullName>
    </submittedName>
</protein>
<accession>A0AAV6TR63</accession>
<organism evidence="1 2">
    <name type="scientific">Oedothorax gibbosus</name>
    <dbReference type="NCBI Taxonomy" id="931172"/>
    <lineage>
        <taxon>Eukaryota</taxon>
        <taxon>Metazoa</taxon>
        <taxon>Ecdysozoa</taxon>
        <taxon>Arthropoda</taxon>
        <taxon>Chelicerata</taxon>
        <taxon>Arachnida</taxon>
        <taxon>Araneae</taxon>
        <taxon>Araneomorphae</taxon>
        <taxon>Entelegynae</taxon>
        <taxon>Araneoidea</taxon>
        <taxon>Linyphiidae</taxon>
        <taxon>Erigoninae</taxon>
        <taxon>Oedothorax</taxon>
    </lineage>
</organism>
<dbReference type="Proteomes" id="UP000827092">
    <property type="component" value="Unassembled WGS sequence"/>
</dbReference>
<keyword evidence="2" id="KW-1185">Reference proteome</keyword>
<reference evidence="1 2" key="1">
    <citation type="journal article" date="2022" name="Nat. Ecol. Evol.">
        <title>A masculinizing supergene underlies an exaggerated male reproductive morph in a spider.</title>
        <authorList>
            <person name="Hendrickx F."/>
            <person name="De Corte Z."/>
            <person name="Sonet G."/>
            <person name="Van Belleghem S.M."/>
            <person name="Kostlbacher S."/>
            <person name="Vangestel C."/>
        </authorList>
    </citation>
    <scope>NUCLEOTIDE SEQUENCE [LARGE SCALE GENOMIC DNA]</scope>
    <source>
        <strain evidence="1">W744_W776</strain>
    </source>
</reference>
<sequence>YISEPCPFVLRIAYPVGLIAQTGSVWATVGVTVERLFARTGGQKGCAAIFAVAYKGLRDEGPEDHRRGCECVSGQAVLMNKLYYEFITLPVEKQDRSCLKPPSLGVDCLFHVNVKCLWKTGFPKEEIENNFNFRKEIRTKNVICGRELRH</sequence>
<gene>
    <name evidence="1" type="ORF">JTE90_024408</name>
</gene>
<dbReference type="EMBL" id="JAFNEN010001364">
    <property type="protein sequence ID" value="KAG8174002.1"/>
    <property type="molecule type" value="Genomic_DNA"/>
</dbReference>